<feature type="transmembrane region" description="Helical" evidence="15">
    <location>
        <begin position="86"/>
        <end position="105"/>
    </location>
</feature>
<keyword evidence="15" id="KW-0961">Cell wall biogenesis/degradation</keyword>
<dbReference type="GO" id="GO:0009252">
    <property type="term" value="P:peptidoglycan biosynthetic process"/>
    <property type="evidence" value="ECO:0007669"/>
    <property type="project" value="UniProtKB-KW"/>
</dbReference>
<dbReference type="PATRIC" id="fig|1257043.3.peg.2977"/>
<keyword evidence="15" id="KW-0133">Cell shape</keyword>
<dbReference type="GO" id="GO:0005886">
    <property type="term" value="C:plasma membrane"/>
    <property type="evidence" value="ECO:0007669"/>
    <property type="project" value="UniProtKB-SubCell"/>
</dbReference>
<keyword evidence="8 15" id="KW-0378">Hydrolase</keyword>
<keyword evidence="5 15" id="KW-1003">Cell membrane</keyword>
<evidence type="ECO:0000256" key="8">
    <source>
        <dbReference type="ARBA" id="ARBA00022801"/>
    </source>
</evidence>
<proteinExistence type="inferred from homology"/>
<dbReference type="Pfam" id="PF02673">
    <property type="entry name" value="BacA"/>
    <property type="match status" value="1"/>
</dbReference>
<evidence type="ECO:0000256" key="2">
    <source>
        <dbReference type="ARBA" id="ARBA00010621"/>
    </source>
</evidence>
<evidence type="ECO:0000256" key="11">
    <source>
        <dbReference type="ARBA" id="ARBA00023251"/>
    </source>
</evidence>
<feature type="transmembrane region" description="Helical" evidence="15">
    <location>
        <begin position="47"/>
        <end position="66"/>
    </location>
</feature>
<evidence type="ECO:0000256" key="1">
    <source>
        <dbReference type="ARBA" id="ARBA00004651"/>
    </source>
</evidence>
<evidence type="ECO:0000256" key="3">
    <source>
        <dbReference type="ARBA" id="ARBA00012374"/>
    </source>
</evidence>
<evidence type="ECO:0000313" key="16">
    <source>
        <dbReference type="EMBL" id="ENV78387.1"/>
    </source>
</evidence>
<keyword evidence="6" id="KW-0997">Cell inner membrane</keyword>
<dbReference type="EMBL" id="APQC01000021">
    <property type="protein sequence ID" value="ENV78387.1"/>
    <property type="molecule type" value="Genomic_DNA"/>
</dbReference>
<evidence type="ECO:0000256" key="5">
    <source>
        <dbReference type="ARBA" id="ARBA00022475"/>
    </source>
</evidence>
<feature type="transmembrane region" description="Helical" evidence="15">
    <location>
        <begin position="190"/>
        <end position="208"/>
    </location>
</feature>
<dbReference type="GO" id="GO:0046677">
    <property type="term" value="P:response to antibiotic"/>
    <property type="evidence" value="ECO:0007669"/>
    <property type="project" value="UniProtKB-UniRule"/>
</dbReference>
<dbReference type="HAMAP" id="MF_01006">
    <property type="entry name" value="Undec_diphosphatase"/>
    <property type="match status" value="1"/>
</dbReference>
<dbReference type="GO" id="GO:0050380">
    <property type="term" value="F:undecaprenyl-diphosphatase activity"/>
    <property type="evidence" value="ECO:0007669"/>
    <property type="project" value="UniProtKB-UniRule"/>
</dbReference>
<dbReference type="Proteomes" id="UP000013276">
    <property type="component" value="Unassembled WGS sequence"/>
</dbReference>
<keyword evidence="10 15" id="KW-0472">Membrane</keyword>
<evidence type="ECO:0000256" key="9">
    <source>
        <dbReference type="ARBA" id="ARBA00022989"/>
    </source>
</evidence>
<evidence type="ECO:0000313" key="17">
    <source>
        <dbReference type="Proteomes" id="UP000013276"/>
    </source>
</evidence>
<organism evidence="16 17">
    <name type="scientific">Acinetobacter ursingii ANC 3649</name>
    <dbReference type="NCBI Taxonomy" id="1257043"/>
    <lineage>
        <taxon>Bacteria</taxon>
        <taxon>Pseudomonadati</taxon>
        <taxon>Pseudomonadota</taxon>
        <taxon>Gammaproteobacteria</taxon>
        <taxon>Moraxellales</taxon>
        <taxon>Moraxellaceae</taxon>
        <taxon>Acinetobacter</taxon>
    </lineage>
</organism>
<feature type="transmembrane region" description="Helical" evidence="15">
    <location>
        <begin position="111"/>
        <end position="132"/>
    </location>
</feature>
<dbReference type="NCBIfam" id="NF001389">
    <property type="entry name" value="PRK00281.1-2"/>
    <property type="match status" value="1"/>
</dbReference>
<gene>
    <name evidence="15" type="primary">uppP</name>
    <name evidence="16" type="ORF">F942_03043</name>
</gene>
<dbReference type="HOGENOM" id="CLU_060296_2_0_6"/>
<evidence type="ECO:0000256" key="15">
    <source>
        <dbReference type="HAMAP-Rule" id="MF_01006"/>
    </source>
</evidence>
<evidence type="ECO:0000256" key="7">
    <source>
        <dbReference type="ARBA" id="ARBA00022692"/>
    </source>
</evidence>
<evidence type="ECO:0000256" key="12">
    <source>
        <dbReference type="ARBA" id="ARBA00032707"/>
    </source>
</evidence>
<dbReference type="PANTHER" id="PTHR30622:SF3">
    <property type="entry name" value="UNDECAPRENYL-DIPHOSPHATASE"/>
    <property type="match status" value="1"/>
</dbReference>
<dbReference type="EC" id="3.6.1.27" evidence="3 15"/>
<feature type="transmembrane region" description="Helical" evidence="15">
    <location>
        <begin position="220"/>
        <end position="246"/>
    </location>
</feature>
<dbReference type="GO" id="GO:0008360">
    <property type="term" value="P:regulation of cell shape"/>
    <property type="evidence" value="ECO:0007669"/>
    <property type="project" value="UniProtKB-KW"/>
</dbReference>
<feature type="transmembrane region" description="Helical" evidence="15">
    <location>
        <begin position="153"/>
        <end position="178"/>
    </location>
</feature>
<feature type="transmembrane region" description="Helical" evidence="15">
    <location>
        <begin position="252"/>
        <end position="272"/>
    </location>
</feature>
<evidence type="ECO:0000256" key="13">
    <source>
        <dbReference type="ARBA" id="ARBA00032932"/>
    </source>
</evidence>
<dbReference type="GO" id="GO:0071555">
    <property type="term" value="P:cell wall organization"/>
    <property type="evidence" value="ECO:0007669"/>
    <property type="project" value="UniProtKB-KW"/>
</dbReference>
<keyword evidence="17" id="KW-1185">Reference proteome</keyword>
<protein>
    <recommendedName>
        <fullName evidence="4 15">Undecaprenyl-diphosphatase</fullName>
        <ecNumber evidence="3 15">3.6.1.27</ecNumber>
    </recommendedName>
    <alternativeName>
        <fullName evidence="13 15">Bacitracin resistance protein</fullName>
    </alternativeName>
    <alternativeName>
        <fullName evidence="12 15">Undecaprenyl pyrophosphate phosphatase</fullName>
    </alternativeName>
</protein>
<dbReference type="NCBIfam" id="TIGR00753">
    <property type="entry name" value="undec_PP_bacA"/>
    <property type="match status" value="1"/>
</dbReference>
<dbReference type="PANTHER" id="PTHR30622">
    <property type="entry name" value="UNDECAPRENYL-DIPHOSPHATASE"/>
    <property type="match status" value="1"/>
</dbReference>
<comment type="miscellaneous">
    <text evidence="15">Bacitracin is thought to be involved in the inhibition of peptidoglycan synthesis by sequestering undecaprenyl diphosphate, thereby reducing the pool of lipid carrier available.</text>
</comment>
<reference evidence="16 17" key="1">
    <citation type="submission" date="2013-02" db="EMBL/GenBank/DDBJ databases">
        <title>The Genome Sequence of Acinetobacter ursingii NIPH ANC_3649.</title>
        <authorList>
            <consortium name="The Broad Institute Genome Sequencing Platform"/>
            <consortium name="The Broad Institute Genome Sequencing Center for Infectious Disease"/>
            <person name="Cerqueira G."/>
            <person name="Feldgarden M."/>
            <person name="Courvalin P."/>
            <person name="Perichon B."/>
            <person name="Grillot-Courvalin C."/>
            <person name="Clermont D."/>
            <person name="Rocha E."/>
            <person name="Yoon E.-J."/>
            <person name="Nemec A."/>
            <person name="Walker B."/>
            <person name="Young S.K."/>
            <person name="Zeng Q."/>
            <person name="Gargeya S."/>
            <person name="Fitzgerald M."/>
            <person name="Haas B."/>
            <person name="Abouelleil A."/>
            <person name="Alvarado L."/>
            <person name="Arachchi H.M."/>
            <person name="Berlin A.M."/>
            <person name="Chapman S.B."/>
            <person name="Dewar J."/>
            <person name="Goldberg J."/>
            <person name="Griggs A."/>
            <person name="Gujja S."/>
            <person name="Hansen M."/>
            <person name="Howarth C."/>
            <person name="Imamovic A."/>
            <person name="Larimer J."/>
            <person name="McCowan C."/>
            <person name="Murphy C."/>
            <person name="Neiman D."/>
            <person name="Pearson M."/>
            <person name="Priest M."/>
            <person name="Roberts A."/>
            <person name="Saif S."/>
            <person name="Shea T."/>
            <person name="Sisk P."/>
            <person name="Sykes S."/>
            <person name="Wortman J."/>
            <person name="Nusbaum C."/>
            <person name="Birren B."/>
        </authorList>
    </citation>
    <scope>NUCLEOTIDE SEQUENCE [LARGE SCALE GENOMIC DNA]</scope>
    <source>
        <strain evidence="16 17">ANC 3649</strain>
    </source>
</reference>
<comment type="function">
    <text evidence="15">Catalyzes the dephosphorylation of undecaprenyl diphosphate (UPP). Confers resistance to bacitracin.</text>
</comment>
<comment type="subcellular location">
    <subcellularLocation>
        <location evidence="1 15">Cell membrane</location>
        <topology evidence="1 15">Multi-pass membrane protein</topology>
    </subcellularLocation>
</comment>
<dbReference type="AlphaFoldDB" id="N9BXP4"/>
<comment type="similarity">
    <text evidence="2 15">Belongs to the UppP family.</text>
</comment>
<evidence type="ECO:0000256" key="4">
    <source>
        <dbReference type="ARBA" id="ARBA00021581"/>
    </source>
</evidence>
<keyword evidence="9 15" id="KW-1133">Transmembrane helix</keyword>
<evidence type="ECO:0000256" key="6">
    <source>
        <dbReference type="ARBA" id="ARBA00022519"/>
    </source>
</evidence>
<dbReference type="NCBIfam" id="NF001390">
    <property type="entry name" value="PRK00281.1-4"/>
    <property type="match status" value="1"/>
</dbReference>
<keyword evidence="11 15" id="KW-0046">Antibiotic resistance</keyword>
<evidence type="ECO:0000256" key="14">
    <source>
        <dbReference type="ARBA" id="ARBA00047594"/>
    </source>
</evidence>
<evidence type="ECO:0000256" key="10">
    <source>
        <dbReference type="ARBA" id="ARBA00023136"/>
    </source>
</evidence>
<keyword evidence="15" id="KW-0573">Peptidoglycan synthesis</keyword>
<comment type="caution">
    <text evidence="16">The sequence shown here is derived from an EMBL/GenBank/DDBJ whole genome shotgun (WGS) entry which is preliminary data.</text>
</comment>
<sequence>MMDFLLLLKAAIMGIVEGITEFLPISSTGHLILASELLNFWTPEKSAVFVVAIQMGAIAAVIYEYWSRLWGAAIGMVTGEAKGRHLAISLIIASIPIILVGLTFGQTVKDLLFNDIAVAVGLIVGGLIIMWIEKNPPKVNAVEVENITFKQAIWIGLIQVLSLIPGTSRSGATIIGAMFLGVSRKAATEFSFFLGIPVIIGAGLLDLYQSHDVFQGQQDWIVLAVGLLVSFISALLLIRALVAYVAKRDFMIFAWYRIFSGLIILLFAFTGWKLW</sequence>
<dbReference type="InterPro" id="IPR003824">
    <property type="entry name" value="UppP"/>
</dbReference>
<comment type="catalytic activity">
    <reaction evidence="14 15">
        <text>di-trans,octa-cis-undecaprenyl diphosphate + H2O = di-trans,octa-cis-undecaprenyl phosphate + phosphate + H(+)</text>
        <dbReference type="Rhea" id="RHEA:28094"/>
        <dbReference type="ChEBI" id="CHEBI:15377"/>
        <dbReference type="ChEBI" id="CHEBI:15378"/>
        <dbReference type="ChEBI" id="CHEBI:43474"/>
        <dbReference type="ChEBI" id="CHEBI:58405"/>
        <dbReference type="ChEBI" id="CHEBI:60392"/>
        <dbReference type="EC" id="3.6.1.27"/>
    </reaction>
</comment>
<keyword evidence="7 15" id="KW-0812">Transmembrane</keyword>
<accession>N9BXP4</accession>
<name>N9BXP4_9GAMM</name>